<dbReference type="GO" id="GO:0005840">
    <property type="term" value="C:ribosome"/>
    <property type="evidence" value="ECO:0007669"/>
    <property type="project" value="UniProtKB-KW"/>
</dbReference>
<reference evidence="6 7" key="1">
    <citation type="submission" date="2020-07" db="EMBL/GenBank/DDBJ databases">
        <title>Exploring microbial biodiversity for novel pathways involved in the catabolism of aromatic compounds derived from lignin.</title>
        <authorList>
            <person name="Elkins J."/>
        </authorList>
    </citation>
    <scope>NUCLEOTIDE SEQUENCE [LARGE SCALE GENOMIC DNA]</scope>
    <source>
        <strain evidence="4 7">H2C3B</strain>
        <strain evidence="5 6">H2C3C</strain>
    </source>
</reference>
<evidence type="ECO:0000313" key="4">
    <source>
        <dbReference type="EMBL" id="NYH16734.1"/>
    </source>
</evidence>
<comment type="caution">
    <text evidence="5">The sequence shown here is derived from an EMBL/GenBank/DDBJ whole genome shotgun (WGS) entry which is preliminary data.</text>
</comment>
<dbReference type="SUPFAM" id="SSF55729">
    <property type="entry name" value="Acyl-CoA N-acyltransferases (Nat)"/>
    <property type="match status" value="1"/>
</dbReference>
<dbReference type="Gene3D" id="3.40.630.30">
    <property type="match status" value="1"/>
</dbReference>
<evidence type="ECO:0000256" key="2">
    <source>
        <dbReference type="ARBA" id="ARBA00023315"/>
    </source>
</evidence>
<dbReference type="Pfam" id="PF00583">
    <property type="entry name" value="Acetyltransf_1"/>
    <property type="match status" value="1"/>
</dbReference>
<dbReference type="PANTHER" id="PTHR43877">
    <property type="entry name" value="AMINOALKYLPHOSPHONATE N-ACETYLTRANSFERASE-RELATED-RELATED"/>
    <property type="match status" value="1"/>
</dbReference>
<dbReference type="EMBL" id="JACCAU010000001">
    <property type="protein sequence ID" value="NYH16734.1"/>
    <property type="molecule type" value="Genomic_DNA"/>
</dbReference>
<keyword evidence="6" id="KW-1185">Reference proteome</keyword>
<keyword evidence="2" id="KW-0012">Acyltransferase</keyword>
<keyword evidence="5" id="KW-0689">Ribosomal protein</keyword>
<dbReference type="InterPro" id="IPR000182">
    <property type="entry name" value="GNAT_dom"/>
</dbReference>
<evidence type="ECO:0000313" key="5">
    <source>
        <dbReference type="EMBL" id="NYH24841.1"/>
    </source>
</evidence>
<evidence type="ECO:0000313" key="6">
    <source>
        <dbReference type="Proteomes" id="UP000540929"/>
    </source>
</evidence>
<accession>A0A7Y9WRH3</accession>
<gene>
    <name evidence="5" type="ORF">GGD40_004412</name>
    <name evidence="4" type="ORF">GGD41_003962</name>
</gene>
<name>A0A7Y9WRH3_9BURK</name>
<dbReference type="RefSeq" id="WP_179713189.1">
    <property type="nucleotide sequence ID" value="NZ_JACCAS010000002.1"/>
</dbReference>
<sequence>MPMRAEIRQATYQDAEAIATVHVISWQAAYQGIMPEQFLKELSVEARAATWQKSLTTGKLSVSVAYIGETIAGWIAFGACRDVDKDASWAEVEALYVSPEFWRHGIGERLSDSARQLLRAAGYSNVALWVLSENRRATAFYEGIGFARDDASKVIQIGGVSLTEIRYCCSLRG</sequence>
<proteinExistence type="predicted"/>
<keyword evidence="5" id="KW-0687">Ribonucleoprotein</keyword>
<evidence type="ECO:0000313" key="7">
    <source>
        <dbReference type="Proteomes" id="UP000572540"/>
    </source>
</evidence>
<dbReference type="InterPro" id="IPR050832">
    <property type="entry name" value="Bact_Acetyltransf"/>
</dbReference>
<dbReference type="Proteomes" id="UP000572540">
    <property type="component" value="Unassembled WGS sequence"/>
</dbReference>
<keyword evidence="1" id="KW-0808">Transferase</keyword>
<dbReference type="CDD" id="cd04301">
    <property type="entry name" value="NAT_SF"/>
    <property type="match status" value="1"/>
</dbReference>
<dbReference type="InterPro" id="IPR016181">
    <property type="entry name" value="Acyl_CoA_acyltransferase"/>
</dbReference>
<dbReference type="PANTHER" id="PTHR43877:SF1">
    <property type="entry name" value="ACETYLTRANSFERASE"/>
    <property type="match status" value="1"/>
</dbReference>
<organism evidence="5 6">
    <name type="scientific">Paraburkholderia bryophila</name>
    <dbReference type="NCBI Taxonomy" id="420952"/>
    <lineage>
        <taxon>Bacteria</taxon>
        <taxon>Pseudomonadati</taxon>
        <taxon>Pseudomonadota</taxon>
        <taxon>Betaproteobacteria</taxon>
        <taxon>Burkholderiales</taxon>
        <taxon>Burkholderiaceae</taxon>
        <taxon>Paraburkholderia</taxon>
    </lineage>
</organism>
<dbReference type="Proteomes" id="UP000540929">
    <property type="component" value="Unassembled WGS sequence"/>
</dbReference>
<dbReference type="AlphaFoldDB" id="A0A7Y9WRH3"/>
<protein>
    <submittedName>
        <fullName evidence="5">Ribosomal protein S18 acetylase RimI-like enzyme</fullName>
    </submittedName>
</protein>
<dbReference type="GO" id="GO:0016747">
    <property type="term" value="F:acyltransferase activity, transferring groups other than amino-acyl groups"/>
    <property type="evidence" value="ECO:0007669"/>
    <property type="project" value="InterPro"/>
</dbReference>
<dbReference type="EMBL" id="JACCAS010000002">
    <property type="protein sequence ID" value="NYH24841.1"/>
    <property type="molecule type" value="Genomic_DNA"/>
</dbReference>
<evidence type="ECO:0000256" key="1">
    <source>
        <dbReference type="ARBA" id="ARBA00022679"/>
    </source>
</evidence>
<evidence type="ECO:0000259" key="3">
    <source>
        <dbReference type="PROSITE" id="PS51186"/>
    </source>
</evidence>
<dbReference type="PROSITE" id="PS51186">
    <property type="entry name" value="GNAT"/>
    <property type="match status" value="1"/>
</dbReference>
<feature type="domain" description="N-acetyltransferase" evidence="3">
    <location>
        <begin position="5"/>
        <end position="172"/>
    </location>
</feature>